<dbReference type="InterPro" id="IPR029044">
    <property type="entry name" value="Nucleotide-diphossugar_trans"/>
</dbReference>
<dbReference type="CDD" id="cd02213">
    <property type="entry name" value="cupin_PMI_typeII_C"/>
    <property type="match status" value="1"/>
</dbReference>
<evidence type="ECO:0000256" key="7">
    <source>
        <dbReference type="ARBA" id="ARBA00047343"/>
    </source>
</evidence>
<evidence type="ECO:0000313" key="13">
    <source>
        <dbReference type="Proteomes" id="UP000198601"/>
    </source>
</evidence>
<dbReference type="SUPFAM" id="SSF51182">
    <property type="entry name" value="RmlC-like cupins"/>
    <property type="match status" value="1"/>
</dbReference>
<keyword evidence="4 12" id="KW-0548">Nucleotidyltransferase</keyword>
<reference evidence="13" key="1">
    <citation type="submission" date="2016-10" db="EMBL/GenBank/DDBJ databases">
        <authorList>
            <person name="Varghese N."/>
            <person name="Submissions S."/>
        </authorList>
    </citation>
    <scope>NUCLEOTIDE SEQUENCE [LARGE SCALE GENOMIC DNA]</scope>
    <source>
        <strain evidence="13">CGMCC 1.8946</strain>
    </source>
</reference>
<dbReference type="InterPro" id="IPR049577">
    <property type="entry name" value="GMPP_N"/>
</dbReference>
<dbReference type="OrthoDB" id="9806359at2"/>
<dbReference type="PANTHER" id="PTHR46390">
    <property type="entry name" value="MANNOSE-1-PHOSPHATE GUANYLYLTRANSFERASE"/>
    <property type="match status" value="1"/>
</dbReference>
<dbReference type="InterPro" id="IPR011051">
    <property type="entry name" value="RmlC_Cupin_sf"/>
</dbReference>
<name>A0A1G4TXI4_9BACL</name>
<feature type="domain" description="Mannose-6-phosphate isomerase type II C-terminal" evidence="10">
    <location>
        <begin position="339"/>
        <end position="450"/>
    </location>
</feature>
<dbReference type="Pfam" id="PF01050">
    <property type="entry name" value="MannoseP_isomer"/>
    <property type="match status" value="1"/>
</dbReference>
<evidence type="ECO:0000259" key="11">
    <source>
        <dbReference type="Pfam" id="PF22640"/>
    </source>
</evidence>
<dbReference type="CDD" id="cd02509">
    <property type="entry name" value="GDP-M1P_Guanylyltransferase"/>
    <property type="match status" value="1"/>
</dbReference>
<dbReference type="EC" id="2.7.7.13" evidence="2"/>
<dbReference type="InterPro" id="IPR006375">
    <property type="entry name" value="Man1P_GuaTrfase/Man6P_Isoase"/>
</dbReference>
<evidence type="ECO:0000259" key="9">
    <source>
        <dbReference type="Pfam" id="PF00483"/>
    </source>
</evidence>
<dbReference type="STRING" id="624147.SAMN04487970_10717"/>
<dbReference type="GO" id="GO:0000271">
    <property type="term" value="P:polysaccharide biosynthetic process"/>
    <property type="evidence" value="ECO:0007669"/>
    <property type="project" value="InterPro"/>
</dbReference>
<keyword evidence="5" id="KW-0547">Nucleotide-binding</keyword>
<sequence>MINVILCGGNGTRLWPLSRELYPKQFYKLFDNESLFQKTIKRNKVLCDKALIISNENQYFLALDQLEEMNEQNVNFMLEPVGRNTAPAIALACFSLPEDEMVLITPSDHFIEEKEDEYVKAIYKAVEIAEKNKIVIFGIKPTYPETNFGYIESNGEDVLAFKEKPDINTAMKFFKQGNFFWNSGMFVFKAGVFLQELSKYSPEMYELCKVAFQEAQGQAVKRIPIDAMKNIPSNSIDCAVIEKSKNVKVVLSKFNWSDLGSFEAIDDQLPKTKDGNTKNRNNIYLNSNNNLVMSKERFIATIDVNDLVIIETGDALLIAKKGSSHKVKEVVHMLNDNQSSLTKKHLTVYRPWGNSTFLDESEHYKIKKVIVKPGTKLTKQKHYHRNEHWVVVSGTAKVTIGQKEFILRTNESTYIPMGEEHVVENPGKINLVLIEVQVGPYLEDDDIIRM</sequence>
<evidence type="ECO:0000256" key="8">
    <source>
        <dbReference type="RuleBase" id="RU004190"/>
    </source>
</evidence>
<evidence type="ECO:0000256" key="4">
    <source>
        <dbReference type="ARBA" id="ARBA00022695"/>
    </source>
</evidence>
<dbReference type="InterPro" id="IPR014710">
    <property type="entry name" value="RmlC-like_jellyroll"/>
</dbReference>
<protein>
    <recommendedName>
        <fullName evidence="2">mannose-1-phosphate guanylyltransferase</fullName>
        <ecNumber evidence="2">2.7.7.13</ecNumber>
    </recommendedName>
</protein>
<evidence type="ECO:0000256" key="1">
    <source>
        <dbReference type="ARBA" id="ARBA00006115"/>
    </source>
</evidence>
<dbReference type="InterPro" id="IPR051161">
    <property type="entry name" value="Mannose-6P_isomerase_type2"/>
</dbReference>
<dbReference type="Pfam" id="PF00483">
    <property type="entry name" value="NTP_transferase"/>
    <property type="match status" value="1"/>
</dbReference>
<keyword evidence="6" id="KW-0342">GTP-binding</keyword>
<dbReference type="InterPro" id="IPR054566">
    <property type="entry name" value="ManC/GMP-like_b-helix"/>
</dbReference>
<dbReference type="InterPro" id="IPR005835">
    <property type="entry name" value="NTP_transferase_dom"/>
</dbReference>
<dbReference type="AlphaFoldDB" id="A0A1G4TXI4"/>
<accession>A0A1G4TXI4</accession>
<dbReference type="EMBL" id="FMTT01000071">
    <property type="protein sequence ID" value="SCW85385.1"/>
    <property type="molecule type" value="Genomic_DNA"/>
</dbReference>
<dbReference type="PANTHER" id="PTHR46390:SF1">
    <property type="entry name" value="MANNOSE-1-PHOSPHATE GUANYLYLTRANSFERASE"/>
    <property type="match status" value="1"/>
</dbReference>
<comment type="catalytic activity">
    <reaction evidence="7">
        <text>alpha-D-mannose 1-phosphate + GTP + H(+) = GDP-alpha-D-mannose + diphosphate</text>
        <dbReference type="Rhea" id="RHEA:15229"/>
        <dbReference type="ChEBI" id="CHEBI:15378"/>
        <dbReference type="ChEBI" id="CHEBI:33019"/>
        <dbReference type="ChEBI" id="CHEBI:37565"/>
        <dbReference type="ChEBI" id="CHEBI:57527"/>
        <dbReference type="ChEBI" id="CHEBI:58409"/>
        <dbReference type="EC" id="2.7.7.13"/>
    </reaction>
</comment>
<dbReference type="FunFam" id="2.60.120.10:FF:000032">
    <property type="entry name" value="Mannose-1-phosphate guanylyltransferase/mannose-6-phosphate isomerase"/>
    <property type="match status" value="1"/>
</dbReference>
<evidence type="ECO:0000256" key="3">
    <source>
        <dbReference type="ARBA" id="ARBA00022679"/>
    </source>
</evidence>
<dbReference type="GO" id="GO:0004475">
    <property type="term" value="F:mannose-1-phosphate guanylyltransferase (GTP) activity"/>
    <property type="evidence" value="ECO:0007669"/>
    <property type="project" value="UniProtKB-EC"/>
</dbReference>
<evidence type="ECO:0000259" key="10">
    <source>
        <dbReference type="Pfam" id="PF01050"/>
    </source>
</evidence>
<evidence type="ECO:0000313" key="12">
    <source>
        <dbReference type="EMBL" id="SCW85385.1"/>
    </source>
</evidence>
<keyword evidence="13" id="KW-1185">Reference proteome</keyword>
<dbReference type="Proteomes" id="UP000198601">
    <property type="component" value="Unassembled WGS sequence"/>
</dbReference>
<dbReference type="FunFam" id="3.90.550.10:FF:000046">
    <property type="entry name" value="Mannose-1-phosphate guanylyltransferase (GDP)"/>
    <property type="match status" value="1"/>
</dbReference>
<dbReference type="SUPFAM" id="SSF53448">
    <property type="entry name" value="Nucleotide-diphospho-sugar transferases"/>
    <property type="match status" value="1"/>
</dbReference>
<feature type="domain" description="Nucleotidyl transferase" evidence="9">
    <location>
        <begin position="3"/>
        <end position="268"/>
    </location>
</feature>
<dbReference type="Gene3D" id="2.60.120.10">
    <property type="entry name" value="Jelly Rolls"/>
    <property type="match status" value="1"/>
</dbReference>
<evidence type="ECO:0000256" key="2">
    <source>
        <dbReference type="ARBA" id="ARBA00012387"/>
    </source>
</evidence>
<organism evidence="12 13">
    <name type="scientific">Paenibacillus tianmuensis</name>
    <dbReference type="NCBI Taxonomy" id="624147"/>
    <lineage>
        <taxon>Bacteria</taxon>
        <taxon>Bacillati</taxon>
        <taxon>Bacillota</taxon>
        <taxon>Bacilli</taxon>
        <taxon>Bacillales</taxon>
        <taxon>Paenibacillaceae</taxon>
        <taxon>Paenibacillus</taxon>
    </lineage>
</organism>
<proteinExistence type="inferred from homology"/>
<evidence type="ECO:0000256" key="6">
    <source>
        <dbReference type="ARBA" id="ARBA00023134"/>
    </source>
</evidence>
<keyword evidence="3 12" id="KW-0808">Transferase</keyword>
<evidence type="ECO:0000256" key="5">
    <source>
        <dbReference type="ARBA" id="ARBA00022741"/>
    </source>
</evidence>
<dbReference type="Pfam" id="PF22640">
    <property type="entry name" value="ManC_GMP_beta-helix"/>
    <property type="match status" value="1"/>
</dbReference>
<dbReference type="Gene3D" id="3.90.550.10">
    <property type="entry name" value="Spore Coat Polysaccharide Biosynthesis Protein SpsA, Chain A"/>
    <property type="match status" value="1"/>
</dbReference>
<dbReference type="GO" id="GO:0009298">
    <property type="term" value="P:GDP-mannose biosynthetic process"/>
    <property type="evidence" value="ECO:0007669"/>
    <property type="project" value="TreeGrafter"/>
</dbReference>
<dbReference type="RefSeq" id="WP_090676967.1">
    <property type="nucleotide sequence ID" value="NZ_FMTT01000071.1"/>
</dbReference>
<dbReference type="NCBIfam" id="TIGR01479">
    <property type="entry name" value="GMP_PMI"/>
    <property type="match status" value="1"/>
</dbReference>
<comment type="similarity">
    <text evidence="1 8">Belongs to the mannose-6-phosphate isomerase type 2 family.</text>
</comment>
<dbReference type="InterPro" id="IPR001538">
    <property type="entry name" value="Man6P_isomerase-2_C"/>
</dbReference>
<dbReference type="GO" id="GO:0005525">
    <property type="term" value="F:GTP binding"/>
    <property type="evidence" value="ECO:0007669"/>
    <property type="project" value="UniProtKB-KW"/>
</dbReference>
<gene>
    <name evidence="12" type="ORF">SAMN04487970_10717</name>
</gene>
<feature type="domain" description="MannoseP isomerase/GMP-like beta-helix" evidence="11">
    <location>
        <begin position="281"/>
        <end position="334"/>
    </location>
</feature>